<dbReference type="PANTHER" id="PTHR42928">
    <property type="entry name" value="TRICARBOXYLATE-BINDING PROTEIN"/>
    <property type="match status" value="1"/>
</dbReference>
<dbReference type="RefSeq" id="WP_124079310.1">
    <property type="nucleotide sequence ID" value="NZ_UWPJ01000016.1"/>
</dbReference>
<proteinExistence type="inferred from homology"/>
<dbReference type="AlphaFoldDB" id="A0A3P4B0I2"/>
<dbReference type="CDD" id="cd07012">
    <property type="entry name" value="PBP2_Bug_TTT"/>
    <property type="match status" value="1"/>
</dbReference>
<dbReference type="PIRSF" id="PIRSF017082">
    <property type="entry name" value="YflP"/>
    <property type="match status" value="1"/>
</dbReference>
<sequence length="324" mass="34082">MRLAPLARSLALLGGLAALAPCHAAAAADAWPSRAITFIVPSSPGGGTDIYARLLAEGVSKEIKQTVVVENKPGASGNIGAAAAARAAGDGYTFLVSATPAIAVNPYLYKNLPYDADKDLVPVARGVDAPLVYVVPPNSRYKSLDDILAAGKRDPNKLSFGSAGHGSPTYLGVKVMEEKTGAAFIHVPYKGMAPTIQDFIGGRLDFLQSDVASVLPQIKAGKAIPLAISAKSPLFPKVPVWTDKGLPDVPQSFSVMAPAGTPGAVIEKMSQIVVKAMEEPSVKQRLIEQGYIPVSDTPAKFSQQLKAERAMWKSLIERNNITVE</sequence>
<dbReference type="Pfam" id="PF03401">
    <property type="entry name" value="TctC"/>
    <property type="match status" value="1"/>
</dbReference>
<dbReference type="InterPro" id="IPR042100">
    <property type="entry name" value="Bug_dom1"/>
</dbReference>
<name>A0A3P4B0I2_9BURK</name>
<evidence type="ECO:0000256" key="2">
    <source>
        <dbReference type="SAM" id="SignalP"/>
    </source>
</evidence>
<organism evidence="3 4">
    <name type="scientific">Pigmentiphaga humi</name>
    <dbReference type="NCBI Taxonomy" id="2478468"/>
    <lineage>
        <taxon>Bacteria</taxon>
        <taxon>Pseudomonadati</taxon>
        <taxon>Pseudomonadota</taxon>
        <taxon>Betaproteobacteria</taxon>
        <taxon>Burkholderiales</taxon>
        <taxon>Alcaligenaceae</taxon>
        <taxon>Pigmentiphaga</taxon>
    </lineage>
</organism>
<dbReference type="InterPro" id="IPR005064">
    <property type="entry name" value="BUG"/>
</dbReference>
<evidence type="ECO:0000313" key="3">
    <source>
        <dbReference type="EMBL" id="VCU69794.1"/>
    </source>
</evidence>
<comment type="similarity">
    <text evidence="1">Belongs to the UPF0065 (bug) family.</text>
</comment>
<feature type="chain" id="PRO_5018240908" evidence="2">
    <location>
        <begin position="25"/>
        <end position="324"/>
    </location>
</feature>
<reference evidence="3 4" key="1">
    <citation type="submission" date="2018-10" db="EMBL/GenBank/DDBJ databases">
        <authorList>
            <person name="Criscuolo A."/>
        </authorList>
    </citation>
    <scope>NUCLEOTIDE SEQUENCE [LARGE SCALE GENOMIC DNA]</scope>
    <source>
        <strain evidence="3">DnA1</strain>
    </source>
</reference>
<dbReference type="EMBL" id="UWPJ01000016">
    <property type="protein sequence ID" value="VCU69794.1"/>
    <property type="molecule type" value="Genomic_DNA"/>
</dbReference>
<protein>
    <submittedName>
        <fullName evidence="3">Tripartite tricarboxylate transporter family receptor</fullName>
    </submittedName>
</protein>
<dbReference type="PANTHER" id="PTHR42928:SF5">
    <property type="entry name" value="BLR1237 PROTEIN"/>
    <property type="match status" value="1"/>
</dbReference>
<evidence type="ECO:0000313" key="4">
    <source>
        <dbReference type="Proteomes" id="UP000277294"/>
    </source>
</evidence>
<evidence type="ECO:0000256" key="1">
    <source>
        <dbReference type="ARBA" id="ARBA00006987"/>
    </source>
</evidence>
<dbReference type="Proteomes" id="UP000277294">
    <property type="component" value="Unassembled WGS sequence"/>
</dbReference>
<dbReference type="Gene3D" id="3.40.190.150">
    <property type="entry name" value="Bordetella uptake gene, domain 1"/>
    <property type="match status" value="1"/>
</dbReference>
<dbReference type="OrthoDB" id="8678020at2"/>
<keyword evidence="4" id="KW-1185">Reference proteome</keyword>
<keyword evidence="2" id="KW-0732">Signal</keyword>
<keyword evidence="3" id="KW-0675">Receptor</keyword>
<dbReference type="Gene3D" id="3.40.190.10">
    <property type="entry name" value="Periplasmic binding protein-like II"/>
    <property type="match status" value="1"/>
</dbReference>
<gene>
    <name evidence="3" type="ORF">PIGHUM_01859</name>
</gene>
<dbReference type="SUPFAM" id="SSF53850">
    <property type="entry name" value="Periplasmic binding protein-like II"/>
    <property type="match status" value="1"/>
</dbReference>
<feature type="signal peptide" evidence="2">
    <location>
        <begin position="1"/>
        <end position="24"/>
    </location>
</feature>
<accession>A0A3P4B0I2</accession>